<keyword evidence="7" id="KW-1185">Reference proteome</keyword>
<accession>E1JXD3</accession>
<dbReference type="Gene3D" id="1.10.10.60">
    <property type="entry name" value="Homeodomain-like"/>
    <property type="match status" value="1"/>
</dbReference>
<dbReference type="InterPro" id="IPR050109">
    <property type="entry name" value="HTH-type_TetR-like_transc_reg"/>
</dbReference>
<keyword evidence="1" id="KW-0805">Transcription regulation</keyword>
<dbReference type="PANTHER" id="PTHR30055">
    <property type="entry name" value="HTH-TYPE TRANSCRIPTIONAL REGULATOR RUTR"/>
    <property type="match status" value="1"/>
</dbReference>
<dbReference type="EMBL" id="AECZ01000014">
    <property type="protein sequence ID" value="EFL50910.1"/>
    <property type="molecule type" value="Genomic_DNA"/>
</dbReference>
<evidence type="ECO:0000256" key="3">
    <source>
        <dbReference type="ARBA" id="ARBA00023163"/>
    </source>
</evidence>
<feature type="DNA-binding region" description="H-T-H motif" evidence="4">
    <location>
        <begin position="36"/>
        <end position="55"/>
    </location>
</feature>
<comment type="caution">
    <text evidence="6">The sequence shown here is derived from an EMBL/GenBank/DDBJ whole genome shotgun (WGS) entry which is preliminary data.</text>
</comment>
<evidence type="ECO:0000256" key="2">
    <source>
        <dbReference type="ARBA" id="ARBA00023125"/>
    </source>
</evidence>
<reference evidence="6 7" key="1">
    <citation type="submission" date="2010-08" db="EMBL/GenBank/DDBJ databases">
        <title>The draft genome of Desulfovibrio fructosovorans JJ.</title>
        <authorList>
            <consortium name="US DOE Joint Genome Institute (JGI-PGF)"/>
            <person name="Lucas S."/>
            <person name="Copeland A."/>
            <person name="Lapidus A."/>
            <person name="Cheng J.-F."/>
            <person name="Bruce D."/>
            <person name="Goodwin L."/>
            <person name="Pitluck S."/>
            <person name="Land M.L."/>
            <person name="Hauser L."/>
            <person name="Chang Y.-J."/>
            <person name="Jeffries C."/>
            <person name="Wall J.D."/>
            <person name="Stahl D.A."/>
            <person name="Arkin A.P."/>
            <person name="Dehal P."/>
            <person name="Stolyar S.M."/>
            <person name="Hazen T.C."/>
            <person name="Woyke T.J."/>
        </authorList>
    </citation>
    <scope>NUCLEOTIDE SEQUENCE [LARGE SCALE GENOMIC DNA]</scope>
    <source>
        <strain evidence="6 7">JJ</strain>
    </source>
</reference>
<protein>
    <submittedName>
        <fullName evidence="6">Transcriptional regulator, TetR family</fullName>
    </submittedName>
</protein>
<dbReference type="GO" id="GO:0000976">
    <property type="term" value="F:transcription cis-regulatory region binding"/>
    <property type="evidence" value="ECO:0007669"/>
    <property type="project" value="TreeGrafter"/>
</dbReference>
<dbReference type="OrthoDB" id="9795011at2"/>
<dbReference type="eggNOG" id="COG1309">
    <property type="taxonomic scope" value="Bacteria"/>
</dbReference>
<gene>
    <name evidence="6" type="ORF">DesfrDRAFT_2282</name>
</gene>
<evidence type="ECO:0000256" key="4">
    <source>
        <dbReference type="PROSITE-ProRule" id="PRU00335"/>
    </source>
</evidence>
<keyword evidence="3" id="KW-0804">Transcription</keyword>
<keyword evidence="2 4" id="KW-0238">DNA-binding</keyword>
<dbReference type="PRINTS" id="PR00455">
    <property type="entry name" value="HTHTETR"/>
</dbReference>
<dbReference type="PROSITE" id="PS50977">
    <property type="entry name" value="HTH_TETR_2"/>
    <property type="match status" value="1"/>
</dbReference>
<dbReference type="Gene3D" id="1.10.357.10">
    <property type="entry name" value="Tetracycline Repressor, domain 2"/>
    <property type="match status" value="1"/>
</dbReference>
<dbReference type="PANTHER" id="PTHR30055:SF234">
    <property type="entry name" value="HTH-TYPE TRANSCRIPTIONAL REGULATOR BETI"/>
    <property type="match status" value="1"/>
</dbReference>
<dbReference type="Pfam" id="PF00440">
    <property type="entry name" value="TetR_N"/>
    <property type="match status" value="1"/>
</dbReference>
<dbReference type="STRING" id="596151.DesfrDRAFT_2282"/>
<organism evidence="6 7">
    <name type="scientific">Solidesulfovibrio fructosivorans JJ]</name>
    <dbReference type="NCBI Taxonomy" id="596151"/>
    <lineage>
        <taxon>Bacteria</taxon>
        <taxon>Pseudomonadati</taxon>
        <taxon>Thermodesulfobacteriota</taxon>
        <taxon>Desulfovibrionia</taxon>
        <taxon>Desulfovibrionales</taxon>
        <taxon>Desulfovibrionaceae</taxon>
        <taxon>Solidesulfovibrio</taxon>
    </lineage>
</organism>
<dbReference type="SUPFAM" id="SSF46689">
    <property type="entry name" value="Homeodomain-like"/>
    <property type="match status" value="1"/>
</dbReference>
<sequence length="209" mass="23654">MSPSGMTRKEAAEQTRRKILEAAKEIYAEPENADTPISRVARRAGVAEGTVFAHFPDKPSLLAAAFQDEIERVLAQAWAAIAPEAPCRDKLMGLVRPLYAFYAKRPALYRVLVKESLFLQGEWGRKVMEFTLHFVAQVAELMETAKRRNEYRRDVDCRIAARGFFGLYFIELLSGLSDDAFDPDATAHRFEMGLCQFERGLLTSREMGE</sequence>
<name>E1JXD3_SOLFR</name>
<evidence type="ECO:0000313" key="6">
    <source>
        <dbReference type="EMBL" id="EFL50910.1"/>
    </source>
</evidence>
<dbReference type="RefSeq" id="WP_005993971.1">
    <property type="nucleotide sequence ID" value="NZ_AECZ01000014.1"/>
</dbReference>
<evidence type="ECO:0000259" key="5">
    <source>
        <dbReference type="PROSITE" id="PS50977"/>
    </source>
</evidence>
<dbReference type="AlphaFoldDB" id="E1JXD3"/>
<feature type="domain" description="HTH tetR-type" evidence="5">
    <location>
        <begin position="13"/>
        <end position="73"/>
    </location>
</feature>
<dbReference type="Proteomes" id="UP000006250">
    <property type="component" value="Unassembled WGS sequence"/>
</dbReference>
<dbReference type="InterPro" id="IPR001647">
    <property type="entry name" value="HTH_TetR"/>
</dbReference>
<proteinExistence type="predicted"/>
<evidence type="ECO:0000256" key="1">
    <source>
        <dbReference type="ARBA" id="ARBA00023015"/>
    </source>
</evidence>
<dbReference type="InterPro" id="IPR009057">
    <property type="entry name" value="Homeodomain-like_sf"/>
</dbReference>
<evidence type="ECO:0000313" key="7">
    <source>
        <dbReference type="Proteomes" id="UP000006250"/>
    </source>
</evidence>
<dbReference type="InterPro" id="IPR036271">
    <property type="entry name" value="Tet_transcr_reg_TetR-rel_C_sf"/>
</dbReference>
<dbReference type="SUPFAM" id="SSF48498">
    <property type="entry name" value="Tetracyclin repressor-like, C-terminal domain"/>
    <property type="match status" value="1"/>
</dbReference>
<dbReference type="GO" id="GO:0003700">
    <property type="term" value="F:DNA-binding transcription factor activity"/>
    <property type="evidence" value="ECO:0007669"/>
    <property type="project" value="TreeGrafter"/>
</dbReference>